<dbReference type="FunFam" id="3.30.160.60:FF:000624">
    <property type="entry name" value="zinc finger protein 697"/>
    <property type="match status" value="1"/>
</dbReference>
<comment type="subcellular location">
    <subcellularLocation>
        <location evidence="1">Nucleus</location>
    </subcellularLocation>
</comment>
<evidence type="ECO:0000313" key="13">
    <source>
        <dbReference type="Proteomes" id="UP001549921"/>
    </source>
</evidence>
<dbReference type="EMBL" id="JBEDNZ010000031">
    <property type="protein sequence ID" value="KAL0808600.1"/>
    <property type="molecule type" value="Genomic_DNA"/>
</dbReference>
<dbReference type="Pfam" id="PF00096">
    <property type="entry name" value="zf-C2H2"/>
    <property type="match status" value="2"/>
</dbReference>
<keyword evidence="7" id="KW-0238">DNA-binding</keyword>
<dbReference type="PROSITE" id="PS50157">
    <property type="entry name" value="ZINC_FINGER_C2H2_2"/>
    <property type="match status" value="8"/>
</dbReference>
<keyword evidence="8" id="KW-0804">Transcription</keyword>
<dbReference type="PANTHER" id="PTHR24379">
    <property type="entry name" value="KRAB AND ZINC FINGER DOMAIN-CONTAINING"/>
    <property type="match status" value="1"/>
</dbReference>
<keyword evidence="9" id="KW-0539">Nucleus</keyword>
<organism evidence="12 13">
    <name type="scientific">Loxostege sticticalis</name>
    <name type="common">Beet webworm moth</name>
    <dbReference type="NCBI Taxonomy" id="481309"/>
    <lineage>
        <taxon>Eukaryota</taxon>
        <taxon>Metazoa</taxon>
        <taxon>Ecdysozoa</taxon>
        <taxon>Arthropoda</taxon>
        <taxon>Hexapoda</taxon>
        <taxon>Insecta</taxon>
        <taxon>Pterygota</taxon>
        <taxon>Neoptera</taxon>
        <taxon>Endopterygota</taxon>
        <taxon>Lepidoptera</taxon>
        <taxon>Glossata</taxon>
        <taxon>Ditrysia</taxon>
        <taxon>Pyraloidea</taxon>
        <taxon>Crambidae</taxon>
        <taxon>Pyraustinae</taxon>
        <taxon>Loxostege</taxon>
    </lineage>
</organism>
<feature type="domain" description="C2H2-type" evidence="11">
    <location>
        <begin position="210"/>
        <end position="235"/>
    </location>
</feature>
<dbReference type="GO" id="GO:0003677">
    <property type="term" value="F:DNA binding"/>
    <property type="evidence" value="ECO:0007669"/>
    <property type="project" value="UniProtKB-KW"/>
</dbReference>
<reference evidence="12 13" key="1">
    <citation type="submission" date="2024-06" db="EMBL/GenBank/DDBJ databases">
        <title>A chromosome-level genome assembly of beet webworm, Loxostege sticticalis.</title>
        <authorList>
            <person name="Zhang Y."/>
        </authorList>
    </citation>
    <scope>NUCLEOTIDE SEQUENCE [LARGE SCALE GENOMIC DNA]</scope>
    <source>
        <strain evidence="12">AQ028</strain>
        <tissue evidence="12">Male pupae</tissue>
    </source>
</reference>
<dbReference type="Gene3D" id="3.30.160.60">
    <property type="entry name" value="Classic Zinc Finger"/>
    <property type="match status" value="7"/>
</dbReference>
<dbReference type="Pfam" id="PF13912">
    <property type="entry name" value="zf-C2H2_6"/>
    <property type="match status" value="2"/>
</dbReference>
<name>A0ABD0S3D5_LOXSC</name>
<feature type="domain" description="C2H2-type" evidence="11">
    <location>
        <begin position="503"/>
        <end position="530"/>
    </location>
</feature>
<keyword evidence="5" id="KW-0862">Zinc</keyword>
<dbReference type="Proteomes" id="UP001549921">
    <property type="component" value="Unassembled WGS sequence"/>
</dbReference>
<evidence type="ECO:0000256" key="2">
    <source>
        <dbReference type="ARBA" id="ARBA00022723"/>
    </source>
</evidence>
<feature type="domain" description="C2H2-type" evidence="11">
    <location>
        <begin position="330"/>
        <end position="357"/>
    </location>
</feature>
<evidence type="ECO:0000256" key="4">
    <source>
        <dbReference type="ARBA" id="ARBA00022771"/>
    </source>
</evidence>
<comment type="caution">
    <text evidence="12">The sequence shown here is derived from an EMBL/GenBank/DDBJ whole genome shotgun (WGS) entry which is preliminary data.</text>
</comment>
<evidence type="ECO:0000256" key="3">
    <source>
        <dbReference type="ARBA" id="ARBA00022737"/>
    </source>
</evidence>
<dbReference type="InterPro" id="IPR036236">
    <property type="entry name" value="Znf_C2H2_sf"/>
</dbReference>
<keyword evidence="2" id="KW-0479">Metal-binding</keyword>
<evidence type="ECO:0000259" key="11">
    <source>
        <dbReference type="PROSITE" id="PS50157"/>
    </source>
</evidence>
<proteinExistence type="predicted"/>
<feature type="domain" description="C2H2-type" evidence="11">
    <location>
        <begin position="357"/>
        <end position="385"/>
    </location>
</feature>
<keyword evidence="4 10" id="KW-0863">Zinc-finger</keyword>
<dbReference type="Pfam" id="PF13894">
    <property type="entry name" value="zf-C2H2_4"/>
    <property type="match status" value="1"/>
</dbReference>
<feature type="domain" description="C2H2-type" evidence="11">
    <location>
        <begin position="415"/>
        <end position="438"/>
    </location>
</feature>
<protein>
    <recommendedName>
        <fullName evidence="11">C2H2-type domain-containing protein</fullName>
    </recommendedName>
</protein>
<dbReference type="FunFam" id="3.30.160.60:FF:000646">
    <property type="entry name" value="Myeloid zinc finger 1"/>
    <property type="match status" value="1"/>
</dbReference>
<gene>
    <name evidence="12" type="ORF">ABMA28_013041</name>
</gene>
<evidence type="ECO:0000256" key="5">
    <source>
        <dbReference type="ARBA" id="ARBA00022833"/>
    </source>
</evidence>
<dbReference type="SUPFAM" id="SSF57667">
    <property type="entry name" value="beta-beta-alpha zinc fingers"/>
    <property type="match status" value="5"/>
</dbReference>
<evidence type="ECO:0000256" key="7">
    <source>
        <dbReference type="ARBA" id="ARBA00023125"/>
    </source>
</evidence>
<dbReference type="SMART" id="SM00355">
    <property type="entry name" value="ZnF_C2H2"/>
    <property type="match status" value="10"/>
</dbReference>
<keyword evidence="3" id="KW-0677">Repeat</keyword>
<dbReference type="PROSITE" id="PS00028">
    <property type="entry name" value="ZINC_FINGER_C2H2_1"/>
    <property type="match status" value="9"/>
</dbReference>
<evidence type="ECO:0000256" key="6">
    <source>
        <dbReference type="ARBA" id="ARBA00023015"/>
    </source>
</evidence>
<evidence type="ECO:0000256" key="10">
    <source>
        <dbReference type="PROSITE-ProRule" id="PRU00042"/>
    </source>
</evidence>
<dbReference type="SMART" id="SM00868">
    <property type="entry name" value="zf-AD"/>
    <property type="match status" value="1"/>
</dbReference>
<feature type="domain" description="C2H2-type" evidence="11">
    <location>
        <begin position="304"/>
        <end position="331"/>
    </location>
</feature>
<dbReference type="GO" id="GO:0005634">
    <property type="term" value="C:nucleus"/>
    <property type="evidence" value="ECO:0007669"/>
    <property type="project" value="UniProtKB-SubCell"/>
</dbReference>
<evidence type="ECO:0000256" key="9">
    <source>
        <dbReference type="ARBA" id="ARBA00023242"/>
    </source>
</evidence>
<sequence length="546" mass="63396">MNKQTPVKGIMKTEKLEQNIDPLGSYKITANSDHGILNPNSTVAVSVEPPGQSPPALCHCCLELTCHKSLWQTYEWMGRLEKYGEMLQGCFNFDLSDQQTAKICEVCITQLRNAVRFKTQVARCQAQLREQRDVKTDDRQTKRVQEVIKEEHDDKMEGLHEQDEYYDHLSKFSFSTIAFQSSKFTKPRRNVGLLLEHSTICPFKYSQAYFKCFYCTKNFLVFQELKTHVKDCHNNLAFKDIAKCITRPNDQVKADVSEISCRKCHMNCTSLEALATHLSEVHSIAFDDNPADSILGYDLADNKFKCTVCKEEFLFFKTLGKHMNEHTSNHVCDVCGKCFLLVERLRVHVRLHSEVEMKCDRCDKIFVTKPALKSHIRYVHERKPFACSICDESFPTYRKRLQHFVERHGRTPLSLHCDQCDKTFSSNNSLNRHVKYQHLMMPKEAKHTCEDCGRKFRSKRNLTGHMLVHSGEKNHECEVCKKKFGRLSSLKEHLKIHRNDKRWSCGACAACFVQKCSLKNHIRVHHAEYNLTDLIIYKNPNKENVN</sequence>
<dbReference type="PANTHER" id="PTHR24379:SF121">
    <property type="entry name" value="C2H2-TYPE DOMAIN-CONTAINING PROTEIN"/>
    <property type="match status" value="1"/>
</dbReference>
<dbReference type="GO" id="GO:0008270">
    <property type="term" value="F:zinc ion binding"/>
    <property type="evidence" value="ECO:0007669"/>
    <property type="project" value="UniProtKB-KW"/>
</dbReference>
<dbReference type="InterPro" id="IPR012934">
    <property type="entry name" value="Znf_AD"/>
</dbReference>
<evidence type="ECO:0000313" key="12">
    <source>
        <dbReference type="EMBL" id="KAL0808600.1"/>
    </source>
</evidence>
<keyword evidence="6" id="KW-0805">Transcription regulation</keyword>
<dbReference type="AlphaFoldDB" id="A0ABD0S3D5"/>
<accession>A0ABD0S3D5</accession>
<evidence type="ECO:0000256" key="8">
    <source>
        <dbReference type="ARBA" id="ARBA00023163"/>
    </source>
</evidence>
<feature type="domain" description="C2H2-type" evidence="11">
    <location>
        <begin position="475"/>
        <end position="502"/>
    </location>
</feature>
<dbReference type="InterPro" id="IPR013087">
    <property type="entry name" value="Znf_C2H2_type"/>
</dbReference>
<evidence type="ECO:0000256" key="1">
    <source>
        <dbReference type="ARBA" id="ARBA00004123"/>
    </source>
</evidence>
<feature type="domain" description="C2H2-type" evidence="11">
    <location>
        <begin position="447"/>
        <end position="474"/>
    </location>
</feature>